<dbReference type="InterPro" id="IPR051805">
    <property type="entry name" value="Dehydratase_Activator_Redct"/>
</dbReference>
<reference evidence="2" key="1">
    <citation type="journal article" date="2014" name="Front. Microbiol.">
        <title>High frequency of phylogenetically diverse reductive dehalogenase-homologous genes in deep subseafloor sedimentary metagenomes.</title>
        <authorList>
            <person name="Kawai M."/>
            <person name="Futagami T."/>
            <person name="Toyoda A."/>
            <person name="Takaki Y."/>
            <person name="Nishi S."/>
            <person name="Hori S."/>
            <person name="Arai W."/>
            <person name="Tsubouchi T."/>
            <person name="Morono Y."/>
            <person name="Uchiyama I."/>
            <person name="Ito T."/>
            <person name="Fujiyama A."/>
            <person name="Inagaki F."/>
            <person name="Takami H."/>
        </authorList>
    </citation>
    <scope>NUCLEOTIDE SEQUENCE</scope>
    <source>
        <strain evidence="2">Expedition CK06-06</strain>
    </source>
</reference>
<accession>X1HR06</accession>
<evidence type="ECO:0000313" key="2">
    <source>
        <dbReference type="EMBL" id="GAH47723.1"/>
    </source>
</evidence>
<feature type="non-terminal residue" evidence="2">
    <location>
        <position position="1"/>
    </location>
</feature>
<dbReference type="PANTHER" id="PTHR32329:SF2">
    <property type="entry name" value="BIFUNCTIONAL PROTEIN [INCLUDES 2-HYDROXYACYL-COA DEHYDRATASE (N-TER) AND ITS ACTIVATOR DOMAIN (C_TERM)"/>
    <property type="match status" value="1"/>
</dbReference>
<comment type="caution">
    <text evidence="2">The sequence shown here is derived from an EMBL/GenBank/DDBJ whole genome shotgun (WGS) entry which is preliminary data.</text>
</comment>
<dbReference type="PANTHER" id="PTHR32329">
    <property type="entry name" value="BIFUNCTIONAL PROTEIN [INCLUDES 2-HYDROXYACYL-COA DEHYDRATASE (N-TER) AND ITS ACTIVATOR DOMAIN (C_TERM)-RELATED"/>
    <property type="match status" value="1"/>
</dbReference>
<protein>
    <recommendedName>
        <fullName evidence="1">DUF2229 domain-containing protein</fullName>
    </recommendedName>
</protein>
<dbReference type="Pfam" id="PF09989">
    <property type="entry name" value="DUF2229"/>
    <property type="match status" value="1"/>
</dbReference>
<dbReference type="EMBL" id="BARU01024165">
    <property type="protein sequence ID" value="GAH47723.1"/>
    <property type="molecule type" value="Genomic_DNA"/>
</dbReference>
<dbReference type="InterPro" id="IPR018709">
    <property type="entry name" value="CoA_activase_DUF2229"/>
</dbReference>
<dbReference type="AlphaFoldDB" id="X1HR06"/>
<sequence>EIFFKTEDIEGIEIGIPRCLGFYELFPFFYRFLTTLGFKPVLSESTNRKTIESGAELSVADTCLPIKVALGHIRNLLNKGVNQVFLPSIISMQPKDENFSRCFVCPYVQTIPYITRAIFGSKISVLSPNVYFDRGKDGVEESLIEFGKQFGKTPKQVRNAIKQATIHSQETREKITDLGQQVLANIQDLAFVVCSRPYNGYDLGLNLDIPKKIRDLGVQALPIDFIPMDYQALKEDFYNMYWHYGQRILGAAETISKNKNLFAVYLSNFACGPDSF</sequence>
<name>X1HR06_9ZZZZ</name>
<gene>
    <name evidence="2" type="ORF">S03H2_39127</name>
</gene>
<feature type="non-terminal residue" evidence="2">
    <location>
        <position position="276"/>
    </location>
</feature>
<proteinExistence type="predicted"/>
<feature type="domain" description="DUF2229" evidence="1">
    <location>
        <begin position="14"/>
        <end position="226"/>
    </location>
</feature>
<organism evidence="2">
    <name type="scientific">marine sediment metagenome</name>
    <dbReference type="NCBI Taxonomy" id="412755"/>
    <lineage>
        <taxon>unclassified sequences</taxon>
        <taxon>metagenomes</taxon>
        <taxon>ecological metagenomes</taxon>
    </lineage>
</organism>
<evidence type="ECO:0000259" key="1">
    <source>
        <dbReference type="Pfam" id="PF09989"/>
    </source>
</evidence>